<comment type="caution">
    <text evidence="1">The sequence shown here is derived from an EMBL/GenBank/DDBJ whole genome shotgun (WGS) entry which is preliminary data.</text>
</comment>
<protein>
    <recommendedName>
        <fullName evidence="3">DUF3106 domain-containing protein</fullName>
    </recommendedName>
</protein>
<organism evidence="1 2">
    <name type="scientific">Cognatilysobacter lacus</name>
    <dbReference type="NCBI Taxonomy" id="1643323"/>
    <lineage>
        <taxon>Bacteria</taxon>
        <taxon>Pseudomonadati</taxon>
        <taxon>Pseudomonadota</taxon>
        <taxon>Gammaproteobacteria</taxon>
        <taxon>Lysobacterales</taxon>
        <taxon>Lysobacteraceae</taxon>
        <taxon>Cognatilysobacter</taxon>
    </lineage>
</organism>
<dbReference type="OrthoDB" id="6054283at2"/>
<accession>A0A5D8YJE9</accession>
<sequence>MPQDEQSRLRAAAATYASLDPASRTALRAQFEALDASTRHGWRLGPTLGIDYPRLQPLLAQVPPDEQQPLLQVLRAMTAPDRDRLAVLVQRTPPQAREALRRALMSTSDANRSGWLELQLER</sequence>
<evidence type="ECO:0000313" key="2">
    <source>
        <dbReference type="Proteomes" id="UP000323164"/>
    </source>
</evidence>
<dbReference type="AlphaFoldDB" id="A0A5D8YJE9"/>
<evidence type="ECO:0000313" key="1">
    <source>
        <dbReference type="EMBL" id="TZF82346.1"/>
    </source>
</evidence>
<evidence type="ECO:0008006" key="3">
    <source>
        <dbReference type="Google" id="ProtNLM"/>
    </source>
</evidence>
<proteinExistence type="predicted"/>
<gene>
    <name evidence="1" type="ORF">FW784_13400</name>
</gene>
<keyword evidence="2" id="KW-1185">Reference proteome</keyword>
<name>A0A5D8YJE9_9GAMM</name>
<dbReference type="Proteomes" id="UP000323164">
    <property type="component" value="Unassembled WGS sequence"/>
</dbReference>
<dbReference type="EMBL" id="VTRV01000221">
    <property type="protein sequence ID" value="TZF82346.1"/>
    <property type="molecule type" value="Genomic_DNA"/>
</dbReference>
<reference evidence="1 2" key="1">
    <citation type="submission" date="2019-08" db="EMBL/GenBank/DDBJ databases">
        <title>Draft genome sequence of Lysobacter sp. UKS-15.</title>
        <authorList>
            <person name="Im W.-T."/>
        </authorList>
    </citation>
    <scope>NUCLEOTIDE SEQUENCE [LARGE SCALE GENOMIC DNA]</scope>
    <source>
        <strain evidence="1 2">UKS-15</strain>
    </source>
</reference>